<keyword evidence="2" id="KW-1185">Reference proteome</keyword>
<sequence>MNINKYINYDKITFMKKNKLTPILVSLGIITPAVSSLVAISCKGEKANLFAHDFILGEKAAEYYNKDTKTLDLSKAKIKSIPAGSFSFSTLHGMLLRNIKDNKQVEKVAEGLYDFENSKINIEKVILPSGLENIDSGAFVGLGTIKELDFTATNLKYIRKDAFAFNSIENLKLPKTIEKIEERAFYKNKIQKINFGELENLRVLTEGVFEENELDDTINLGNVTEIRAHALANNKFTKLELNDYVNNVSYLFLQYDLPKGITPESKTVKLKVENESTKKFLNEQKTQWESNTKNPKLLYIIE</sequence>
<accession>A0ABZ0PA27</accession>
<dbReference type="InterPro" id="IPR032675">
    <property type="entry name" value="LRR_dom_sf"/>
</dbReference>
<dbReference type="GeneID" id="94493795"/>
<protein>
    <submittedName>
        <fullName evidence="1">Leucine-rich repeat domain-containing protein</fullName>
    </submittedName>
</protein>
<evidence type="ECO:0000313" key="1">
    <source>
        <dbReference type="EMBL" id="WPB53883.1"/>
    </source>
</evidence>
<dbReference type="SUPFAM" id="SSF52058">
    <property type="entry name" value="L domain-like"/>
    <property type="match status" value="1"/>
</dbReference>
<proteinExistence type="predicted"/>
<dbReference type="Proteomes" id="UP001303601">
    <property type="component" value="Chromosome"/>
</dbReference>
<dbReference type="Gene3D" id="3.80.10.10">
    <property type="entry name" value="Ribonuclease Inhibitor"/>
    <property type="match status" value="1"/>
</dbReference>
<dbReference type="RefSeq" id="WP_140031189.1">
    <property type="nucleotide sequence ID" value="NZ_CP137845.1"/>
</dbReference>
<reference evidence="1" key="1">
    <citation type="submission" date="2023-11" db="EMBL/GenBank/DDBJ databases">
        <title>Completed genome sequence of Mycoplasma equirhinis type strain M432/72.</title>
        <authorList>
            <person name="Spergser J."/>
        </authorList>
    </citation>
    <scope>NUCLEOTIDE SEQUENCE [LARGE SCALE GENOMIC DNA]</scope>
    <source>
        <strain evidence="1">M432/72</strain>
    </source>
</reference>
<dbReference type="Pfam" id="PF13306">
    <property type="entry name" value="LRR_5"/>
    <property type="match status" value="1"/>
</dbReference>
<name>A0ABZ0PA27_9BACT</name>
<evidence type="ECO:0000313" key="2">
    <source>
        <dbReference type="Proteomes" id="UP001303601"/>
    </source>
</evidence>
<organism evidence="1 2">
    <name type="scientific">Metamycoplasma equirhinis</name>
    <dbReference type="NCBI Taxonomy" id="92402"/>
    <lineage>
        <taxon>Bacteria</taxon>
        <taxon>Bacillati</taxon>
        <taxon>Mycoplasmatota</taxon>
        <taxon>Mycoplasmoidales</taxon>
        <taxon>Metamycoplasmataceae</taxon>
        <taxon>Metamycoplasma</taxon>
    </lineage>
</organism>
<dbReference type="InterPro" id="IPR026906">
    <property type="entry name" value="LRR_5"/>
</dbReference>
<dbReference type="EMBL" id="CP137845">
    <property type="protein sequence ID" value="WPB53883.1"/>
    <property type="molecule type" value="Genomic_DNA"/>
</dbReference>
<gene>
    <name evidence="1" type="ORF">R9B83_02750</name>
</gene>